<keyword evidence="1" id="KW-0812">Transmembrane</keyword>
<evidence type="ECO:0000313" key="2">
    <source>
        <dbReference type="EMBL" id="OEF98865.1"/>
    </source>
</evidence>
<reference evidence="2 3" key="1">
    <citation type="submission" date="2016-09" db="EMBL/GenBank/DDBJ databases">
        <title>Draft genome sequence for the type strain of Vulcanibacillus modesticaldus BR, a strictly anaerobic, moderately thermophilic, and nitrate-reducing bacterium from deep sea-hydrothermal vents of the Mid-Atlantic Ridge.</title>
        <authorList>
            <person name="Abin C.A."/>
            <person name="Hollibaugh J.T."/>
        </authorList>
    </citation>
    <scope>NUCLEOTIDE SEQUENCE [LARGE SCALE GENOMIC DNA]</scope>
    <source>
        <strain evidence="2 3">BR</strain>
    </source>
</reference>
<dbReference type="OrthoDB" id="2974691at2"/>
<comment type="caution">
    <text evidence="2">The sequence shown here is derived from an EMBL/GenBank/DDBJ whole genome shotgun (WGS) entry which is preliminary data.</text>
</comment>
<feature type="transmembrane region" description="Helical" evidence="1">
    <location>
        <begin position="55"/>
        <end position="75"/>
    </location>
</feature>
<organism evidence="2 3">
    <name type="scientific">Vulcanibacillus modesticaldus</name>
    <dbReference type="NCBI Taxonomy" id="337097"/>
    <lineage>
        <taxon>Bacteria</taxon>
        <taxon>Bacillati</taxon>
        <taxon>Bacillota</taxon>
        <taxon>Bacilli</taxon>
        <taxon>Bacillales</taxon>
        <taxon>Bacillaceae</taxon>
        <taxon>Vulcanibacillus</taxon>
    </lineage>
</organism>
<feature type="transmembrane region" description="Helical" evidence="1">
    <location>
        <begin position="87"/>
        <end position="106"/>
    </location>
</feature>
<evidence type="ECO:0000256" key="1">
    <source>
        <dbReference type="SAM" id="Phobius"/>
    </source>
</evidence>
<keyword evidence="1" id="KW-0472">Membrane</keyword>
<evidence type="ECO:0000313" key="3">
    <source>
        <dbReference type="Proteomes" id="UP000243739"/>
    </source>
</evidence>
<accession>A0A1D2YT67</accession>
<protein>
    <submittedName>
        <fullName evidence="2">Uncharacterized protein</fullName>
    </submittedName>
</protein>
<sequence>MGFILFILLLIYLIIDRPFIKNNKTSSKKMFVAILLILGLIHGTYYWYLSEQLNSKIISGILLLVLFVAYLMSGDHHGIEDKVARKVFRIITWLIIWFLTLFHMLYT</sequence>
<feature type="transmembrane region" description="Helical" evidence="1">
    <location>
        <begin position="30"/>
        <end position="49"/>
    </location>
</feature>
<dbReference type="AlphaFoldDB" id="A0A1D2YT67"/>
<name>A0A1D2YT67_9BACI</name>
<dbReference type="Proteomes" id="UP000243739">
    <property type="component" value="Unassembled WGS sequence"/>
</dbReference>
<keyword evidence="3" id="KW-1185">Reference proteome</keyword>
<gene>
    <name evidence="2" type="ORF">BHF71_02760</name>
</gene>
<dbReference type="STRING" id="337097.BHF71_02760"/>
<dbReference type="RefSeq" id="WP_069657201.1">
    <property type="nucleotide sequence ID" value="NZ_MIJF01000046.1"/>
</dbReference>
<dbReference type="EMBL" id="MIJF01000046">
    <property type="protein sequence ID" value="OEF98865.1"/>
    <property type="molecule type" value="Genomic_DNA"/>
</dbReference>
<keyword evidence="1" id="KW-1133">Transmembrane helix</keyword>
<proteinExistence type="predicted"/>